<dbReference type="EMBL" id="QMNG01000005">
    <property type="protein sequence ID" value="RLC37401.1"/>
    <property type="molecule type" value="Genomic_DNA"/>
</dbReference>
<accession>A0A420ZCY4</accession>
<dbReference type="Proteomes" id="UP000281261">
    <property type="component" value="Unassembled WGS sequence"/>
</dbReference>
<name>A0A420ZCY4_UNCK3</name>
<comment type="caution">
    <text evidence="1">The sequence shown here is derived from an EMBL/GenBank/DDBJ whole genome shotgun (WGS) entry which is preliminary data.</text>
</comment>
<dbReference type="AlphaFoldDB" id="A0A420ZCY4"/>
<evidence type="ECO:0000313" key="2">
    <source>
        <dbReference type="Proteomes" id="UP000281261"/>
    </source>
</evidence>
<protein>
    <submittedName>
        <fullName evidence="1">Uncharacterized protein</fullName>
    </submittedName>
</protein>
<organism evidence="1 2">
    <name type="scientific">candidate division Kazan bacterium</name>
    <dbReference type="NCBI Taxonomy" id="2202143"/>
    <lineage>
        <taxon>Bacteria</taxon>
        <taxon>Bacteria division Kazan-3B-28</taxon>
    </lineage>
</organism>
<proteinExistence type="predicted"/>
<sequence>MRIVTFPRPDCDDKGIFLGKGQIKIIVDEDDTNAAIRTAFHQLLSKHNGIKGKTIEVVPSGADKFYVGIYAVSWRRDYLGYHAETYWVLSQAKSLKQAQYWIASRGGSRSPLGHWPKWVRKVTTKKGGS</sequence>
<gene>
    <name evidence="1" type="ORF">DRH29_02270</name>
</gene>
<evidence type="ECO:0000313" key="1">
    <source>
        <dbReference type="EMBL" id="RLC37401.1"/>
    </source>
</evidence>
<reference evidence="1 2" key="1">
    <citation type="submission" date="2018-06" db="EMBL/GenBank/DDBJ databases">
        <title>Extensive metabolic versatility and redundancy in microbially diverse, dynamic hydrothermal sediments.</title>
        <authorList>
            <person name="Dombrowski N."/>
            <person name="Teske A."/>
            <person name="Baker B.J."/>
        </authorList>
    </citation>
    <scope>NUCLEOTIDE SEQUENCE [LARGE SCALE GENOMIC DNA]</scope>
    <source>
        <strain evidence="1">B79_G16</strain>
    </source>
</reference>